<feature type="compositionally biased region" description="Pro residues" evidence="1">
    <location>
        <begin position="46"/>
        <end position="58"/>
    </location>
</feature>
<sequence>MSNVDDLIHHSSSSIPVRHSLSKQLKEQEAVQSGVNESVASSASPLPLPPPPPSPPHQPPRRFSNRRTLSPSTPAELDELPQLRPPQLNNVQDVSDTAWFSATDGHPYVRIRLKTKGTLCRADFHDLSPKKQQELIDRLNAKRFAAHDETGSSVSEQEAERLWDLVKYMEKHKRPLHVTVKRAHTDQDSNDGSNQPRKRLASPTAFKAPFAGHHGNFPGVAYHQPPPSHTSHGHSYYPHPTPQPYPQNHQPHSAHQHPAPPPPPHLQEHARSNSVPHQQYHHQPPPPPPLPPPHFPNHHVLRLSPRPPSGAGPGHAPMGNDRTEEEMQHQARYIRDLQETCSHLRTENQHLQSEVLTLRRQLHATANESARYKQQCASLQEQQTGKGAMGTSPAPQSPPQPSSKHTKPSQEAPASPTMTGGAPLPPPHGALLKPSLNELELLLAKHAPPVHEILADSMRKALYAMYHAAPHPGTKNNGRAPDPST</sequence>
<reference evidence="2 3" key="1">
    <citation type="journal article" date="2019" name="Sci. Rep.">
        <title>Comparative genomics of chytrid fungi reveal insights into the obligate biotrophic and pathogenic lifestyle of Synchytrium endobioticum.</title>
        <authorList>
            <person name="van de Vossenberg B.T.L.H."/>
            <person name="Warris S."/>
            <person name="Nguyen H.D.T."/>
            <person name="van Gent-Pelzer M.P.E."/>
            <person name="Joly D.L."/>
            <person name="van de Geest H.C."/>
            <person name="Bonants P.J.M."/>
            <person name="Smith D.S."/>
            <person name="Levesque C.A."/>
            <person name="van der Lee T.A.J."/>
        </authorList>
    </citation>
    <scope>NUCLEOTIDE SEQUENCE [LARGE SCALE GENOMIC DNA]</scope>
    <source>
        <strain evidence="2 3">CBS 809.83</strain>
    </source>
</reference>
<dbReference type="AlphaFoldDB" id="A0A507EC39"/>
<feature type="compositionally biased region" description="Polar residues" evidence="1">
    <location>
        <begin position="30"/>
        <end position="39"/>
    </location>
</feature>
<feature type="compositionally biased region" description="Low complexity" evidence="1">
    <location>
        <begin position="246"/>
        <end position="257"/>
    </location>
</feature>
<feature type="region of interest" description="Disordered" evidence="1">
    <location>
        <begin position="1"/>
        <end position="89"/>
    </location>
</feature>
<feature type="region of interest" description="Disordered" evidence="1">
    <location>
        <begin position="373"/>
        <end position="432"/>
    </location>
</feature>
<dbReference type="STRING" id="109895.A0A507EC39"/>
<evidence type="ECO:0000313" key="3">
    <source>
        <dbReference type="Proteomes" id="UP000318582"/>
    </source>
</evidence>
<feature type="compositionally biased region" description="Polar residues" evidence="1">
    <location>
        <begin position="375"/>
        <end position="385"/>
    </location>
</feature>
<comment type="caution">
    <text evidence="2">The sequence shown here is derived from an EMBL/GenBank/DDBJ whole genome shotgun (WGS) entry which is preliminary data.</text>
</comment>
<dbReference type="EMBL" id="QEAQ01000006">
    <property type="protein sequence ID" value="TPX61659.1"/>
    <property type="molecule type" value="Genomic_DNA"/>
</dbReference>
<evidence type="ECO:0000313" key="2">
    <source>
        <dbReference type="EMBL" id="TPX61659.1"/>
    </source>
</evidence>
<name>A0A507EC39_9FUNG</name>
<proteinExistence type="predicted"/>
<organism evidence="2 3">
    <name type="scientific">Powellomyces hirtus</name>
    <dbReference type="NCBI Taxonomy" id="109895"/>
    <lineage>
        <taxon>Eukaryota</taxon>
        <taxon>Fungi</taxon>
        <taxon>Fungi incertae sedis</taxon>
        <taxon>Chytridiomycota</taxon>
        <taxon>Chytridiomycota incertae sedis</taxon>
        <taxon>Chytridiomycetes</taxon>
        <taxon>Spizellomycetales</taxon>
        <taxon>Powellomycetaceae</taxon>
        <taxon>Powellomyces</taxon>
    </lineage>
</organism>
<dbReference type="Proteomes" id="UP000318582">
    <property type="component" value="Unassembled WGS sequence"/>
</dbReference>
<gene>
    <name evidence="2" type="ORF">PhCBS80983_g00983</name>
</gene>
<feature type="region of interest" description="Disordered" evidence="1">
    <location>
        <begin position="177"/>
        <end position="329"/>
    </location>
</feature>
<protein>
    <submittedName>
        <fullName evidence="2">Uncharacterized protein</fullName>
    </submittedName>
</protein>
<keyword evidence="3" id="KW-1185">Reference proteome</keyword>
<feature type="compositionally biased region" description="Pro residues" evidence="1">
    <location>
        <begin position="283"/>
        <end position="295"/>
    </location>
</feature>
<evidence type="ECO:0000256" key="1">
    <source>
        <dbReference type="SAM" id="MobiDB-lite"/>
    </source>
</evidence>
<accession>A0A507EC39</accession>